<evidence type="ECO:0000256" key="3">
    <source>
        <dbReference type="SAM" id="MobiDB-lite"/>
    </source>
</evidence>
<keyword evidence="4" id="KW-0812">Transmembrane</keyword>
<feature type="transmembrane region" description="Helical" evidence="4">
    <location>
        <begin position="78"/>
        <end position="99"/>
    </location>
</feature>
<keyword evidence="4" id="KW-1133">Transmembrane helix</keyword>
<feature type="region of interest" description="Disordered" evidence="3">
    <location>
        <begin position="1"/>
        <end position="72"/>
    </location>
</feature>
<evidence type="ECO:0000256" key="4">
    <source>
        <dbReference type="SAM" id="Phobius"/>
    </source>
</evidence>
<comment type="caution">
    <text evidence="5">The sequence shown here is derived from an EMBL/GenBank/DDBJ whole genome shotgun (WGS) entry which is preliminary data.</text>
</comment>
<protein>
    <submittedName>
        <fullName evidence="5">Mce protein</fullName>
    </submittedName>
</protein>
<keyword evidence="2 4" id="KW-0472">Membrane</keyword>
<evidence type="ECO:0000313" key="6">
    <source>
        <dbReference type="Proteomes" id="UP001526201"/>
    </source>
</evidence>
<comment type="subcellular location">
    <subcellularLocation>
        <location evidence="1">Membrane</location>
    </subcellularLocation>
</comment>
<evidence type="ECO:0000256" key="1">
    <source>
        <dbReference type="ARBA" id="ARBA00004370"/>
    </source>
</evidence>
<keyword evidence="6" id="KW-1185">Reference proteome</keyword>
<evidence type="ECO:0000256" key="2">
    <source>
        <dbReference type="ARBA" id="ARBA00023136"/>
    </source>
</evidence>
<sequence length="233" mass="24837">MADDAAAPEGELSESTHEELSSRADVTASSDGSPESPSKADAEPTDAVDVNEDAEDTDLVEAEPAPAESKPGMSHVRVATIIGLVVVLALGGLVGWLGFRAYESQNAERQRELFLQVGRQGALNLTTIDFEHADADVQRILDSATDTFYDDFSKRSQPFVDVVKQAQSKSVGTITSAGLESEDNDGGQVLVAVTVKTSNAGAAEQQPRAWRMRIMVKKTGDDEAKVSNVEFVP</sequence>
<feature type="compositionally biased region" description="Acidic residues" evidence="3">
    <location>
        <begin position="43"/>
        <end position="61"/>
    </location>
</feature>
<dbReference type="EMBL" id="JACKTY010000004">
    <property type="protein sequence ID" value="MCV7224506.1"/>
    <property type="molecule type" value="Genomic_DNA"/>
</dbReference>
<accession>A0ABT3C5M8</accession>
<dbReference type="Proteomes" id="UP001526201">
    <property type="component" value="Unassembled WGS sequence"/>
</dbReference>
<feature type="compositionally biased region" description="Polar residues" evidence="3">
    <location>
        <begin position="27"/>
        <end position="36"/>
    </location>
</feature>
<dbReference type="PANTHER" id="PTHR37042:SF4">
    <property type="entry name" value="OUTER MEMBRANE PROTEIN RV1973"/>
    <property type="match status" value="1"/>
</dbReference>
<gene>
    <name evidence="5" type="ORF">H7J73_00395</name>
</gene>
<dbReference type="RefSeq" id="WP_264065236.1">
    <property type="nucleotide sequence ID" value="NZ_JACKTY010000004.1"/>
</dbReference>
<organism evidence="5 6">
    <name type="scientific">Mycolicibacterium komossense</name>
    <dbReference type="NCBI Taxonomy" id="1779"/>
    <lineage>
        <taxon>Bacteria</taxon>
        <taxon>Bacillati</taxon>
        <taxon>Actinomycetota</taxon>
        <taxon>Actinomycetes</taxon>
        <taxon>Mycobacteriales</taxon>
        <taxon>Mycobacteriaceae</taxon>
        <taxon>Mycolicibacterium</taxon>
    </lineage>
</organism>
<evidence type="ECO:0000313" key="5">
    <source>
        <dbReference type="EMBL" id="MCV7224506.1"/>
    </source>
</evidence>
<proteinExistence type="predicted"/>
<dbReference type="PANTHER" id="PTHR37042">
    <property type="entry name" value="OUTER MEMBRANE PROTEIN RV1973"/>
    <property type="match status" value="1"/>
</dbReference>
<name>A0ABT3C5M8_9MYCO</name>
<reference evidence="5 6" key="1">
    <citation type="journal article" date="2022" name="BMC Genomics">
        <title>Comparative genome analysis of mycobacteria focusing on tRNA and non-coding RNA.</title>
        <authorList>
            <person name="Behra P.R.K."/>
            <person name="Pettersson B.M.F."/>
            <person name="Ramesh M."/>
            <person name="Das S."/>
            <person name="Dasgupta S."/>
            <person name="Kirsebom L.A."/>
        </authorList>
    </citation>
    <scope>NUCLEOTIDE SEQUENCE [LARGE SCALE GENOMIC DNA]</scope>
    <source>
        <strain evidence="5 6">DSM 44078</strain>
    </source>
</reference>